<comment type="subunit">
    <text evidence="9 10">Homodimer, forms a heterotetramer with a Cas2 homodimer.</text>
</comment>
<reference evidence="11" key="1">
    <citation type="submission" date="2016-04" db="EMBL/GenBank/DDBJ databases">
        <authorList>
            <person name="Evans L.H."/>
            <person name="Alamgir A."/>
            <person name="Owens N."/>
            <person name="Weber N.D."/>
            <person name="Virtaneva K."/>
            <person name="Barbian K."/>
            <person name="Babar A."/>
            <person name="Rosenke K."/>
        </authorList>
    </citation>
    <scope>NUCLEOTIDE SEQUENCE</scope>
    <source>
        <strain evidence="11">86</strain>
    </source>
</reference>
<evidence type="ECO:0000313" key="11">
    <source>
        <dbReference type="EMBL" id="SBV97279.1"/>
    </source>
</evidence>
<comment type="function">
    <text evidence="10">CRISPR (clustered regularly interspaced short palindromic repeat), is an adaptive immune system that provides protection against mobile genetic elements (viruses, transposable elements and conjugative plasmids). CRISPR clusters contain spacers, sequences complementary to antecedent mobile elements, and target invading nucleic acids. CRISPR clusters are transcribed and processed into CRISPR RNA (crRNA). Acts as a dsDNA endonuclease. Involved in the integration of spacer DNA into the CRISPR cassette.</text>
</comment>
<keyword evidence="1 10" id="KW-0540">Nuclease</keyword>
<dbReference type="PANTHER" id="PTHR34353:SF2">
    <property type="entry name" value="CRISPR-ASSOCIATED ENDONUCLEASE CAS1 1"/>
    <property type="match status" value="1"/>
</dbReference>
<dbReference type="NCBIfam" id="TIGR00287">
    <property type="entry name" value="cas1"/>
    <property type="match status" value="1"/>
</dbReference>
<evidence type="ECO:0000256" key="7">
    <source>
        <dbReference type="ARBA" id="ARBA00023125"/>
    </source>
</evidence>
<gene>
    <name evidence="10 11" type="primary">cas1</name>
    <name evidence="11" type="ORF">KL86APRO_10864</name>
</gene>
<evidence type="ECO:0000256" key="2">
    <source>
        <dbReference type="ARBA" id="ARBA00022723"/>
    </source>
</evidence>
<keyword evidence="5 10" id="KW-0460">Magnesium</keyword>
<feature type="binding site" evidence="10">
    <location>
        <position position="248"/>
    </location>
    <ligand>
        <name>Mn(2+)</name>
        <dbReference type="ChEBI" id="CHEBI:29035"/>
    </ligand>
</feature>
<protein>
    <recommendedName>
        <fullName evidence="10">CRISPR-associated endonuclease Cas1</fullName>
        <ecNumber evidence="10">3.1.-.-</ecNumber>
    </recommendedName>
</protein>
<evidence type="ECO:0000256" key="3">
    <source>
        <dbReference type="ARBA" id="ARBA00022759"/>
    </source>
</evidence>
<keyword evidence="7 10" id="KW-0238">DNA-binding</keyword>
<feature type="binding site" evidence="10">
    <location>
        <position position="165"/>
    </location>
    <ligand>
        <name>Mn(2+)</name>
        <dbReference type="ChEBI" id="CHEBI:29035"/>
    </ligand>
</feature>
<keyword evidence="3 10" id="KW-0255">Endonuclease</keyword>
<evidence type="ECO:0000256" key="8">
    <source>
        <dbReference type="ARBA" id="ARBA00023211"/>
    </source>
</evidence>
<comment type="cofactor">
    <cofactor evidence="10">
        <name>Mg(2+)</name>
        <dbReference type="ChEBI" id="CHEBI:18420"/>
    </cofactor>
    <cofactor evidence="10">
        <name>Mn(2+)</name>
        <dbReference type="ChEBI" id="CHEBI:29035"/>
    </cofactor>
</comment>
<keyword evidence="2 10" id="KW-0479">Metal-binding</keyword>
<sequence>MKRLGNTLYITSQGSYLSKDGDCVLIVREDGGKTRVPLHNVDGVVGFGRVSASPFLLGACATAGVTLTWMTERGRFLARVEGPVSGNVRLRRAQYAATDDARTAADLARAMLTGKIANQRGVLLRARRDHGADAGGRISAAVDALAIALRRLEATPGLDALRGVEGDAAAAYFAAFPALVRNEDPAFAFAGRVRRPPTDAVNCLLSFVYTLLTHDARSALEGVGLDPQVGFLHRERPGRPSLALDLVEEFRAWFADRLVLSLINRGQVRARDFLADEAGAVTLTEEARRTVLVAYQERKAEDIRHPFLEETCAVGLLWHAQARLLAMRLRGDLDAYPPFIAR</sequence>
<evidence type="ECO:0000256" key="1">
    <source>
        <dbReference type="ARBA" id="ARBA00022722"/>
    </source>
</evidence>
<keyword evidence="8 10" id="KW-0464">Manganese</keyword>
<dbReference type="InterPro" id="IPR042211">
    <property type="entry name" value="CRISPR-assoc_Cas1_N"/>
</dbReference>
<dbReference type="InterPro" id="IPR019856">
    <property type="entry name" value="CRISPR-assoc_Cas1_DVULG"/>
</dbReference>
<keyword evidence="4 10" id="KW-0378">Hydrolase</keyword>
<dbReference type="InterPro" id="IPR002729">
    <property type="entry name" value="CRISPR-assoc_Cas1"/>
</dbReference>
<proteinExistence type="inferred from homology"/>
<evidence type="ECO:0000256" key="4">
    <source>
        <dbReference type="ARBA" id="ARBA00022801"/>
    </source>
</evidence>
<dbReference type="GO" id="GO:0051607">
    <property type="term" value="P:defense response to virus"/>
    <property type="evidence" value="ECO:0007669"/>
    <property type="project" value="UniProtKB-UniRule"/>
</dbReference>
<dbReference type="Gene3D" id="3.100.10.20">
    <property type="entry name" value="CRISPR-associated endonuclease Cas1, N-terminal domain"/>
    <property type="match status" value="1"/>
</dbReference>
<dbReference type="InterPro" id="IPR050646">
    <property type="entry name" value="Cas1"/>
</dbReference>
<dbReference type="AlphaFoldDB" id="A0A212JD01"/>
<evidence type="ECO:0000256" key="9">
    <source>
        <dbReference type="ARBA" id="ARBA00038592"/>
    </source>
</evidence>
<comment type="similarity">
    <text evidence="10">Belongs to the CRISPR-associated endonuclease Cas1 family.</text>
</comment>
<dbReference type="Gene3D" id="1.20.120.920">
    <property type="entry name" value="CRISPR-associated endonuclease Cas1, C-terminal domain"/>
    <property type="match status" value="1"/>
</dbReference>
<evidence type="ECO:0000256" key="10">
    <source>
        <dbReference type="HAMAP-Rule" id="MF_01470"/>
    </source>
</evidence>
<dbReference type="GO" id="GO:0004520">
    <property type="term" value="F:DNA endonuclease activity"/>
    <property type="evidence" value="ECO:0007669"/>
    <property type="project" value="InterPro"/>
</dbReference>
<name>A0A212JD01_9PROT</name>
<dbReference type="NCBIfam" id="TIGR03640">
    <property type="entry name" value="cas1_DVULG"/>
    <property type="match status" value="1"/>
</dbReference>
<dbReference type="GO" id="GO:0046872">
    <property type="term" value="F:metal ion binding"/>
    <property type="evidence" value="ECO:0007669"/>
    <property type="project" value="UniProtKB-UniRule"/>
</dbReference>
<dbReference type="HAMAP" id="MF_01470">
    <property type="entry name" value="Cas1"/>
    <property type="match status" value="1"/>
</dbReference>
<dbReference type="GO" id="GO:0003677">
    <property type="term" value="F:DNA binding"/>
    <property type="evidence" value="ECO:0007669"/>
    <property type="project" value="UniProtKB-KW"/>
</dbReference>
<organism evidence="11">
    <name type="scientific">uncultured Alphaproteobacteria bacterium</name>
    <dbReference type="NCBI Taxonomy" id="91750"/>
    <lineage>
        <taxon>Bacteria</taxon>
        <taxon>Pseudomonadati</taxon>
        <taxon>Pseudomonadota</taxon>
        <taxon>Alphaproteobacteria</taxon>
        <taxon>environmental samples</taxon>
    </lineage>
</organism>
<evidence type="ECO:0000256" key="5">
    <source>
        <dbReference type="ARBA" id="ARBA00022842"/>
    </source>
</evidence>
<dbReference type="Pfam" id="PF01867">
    <property type="entry name" value="Cas_Cas1"/>
    <property type="match status" value="1"/>
</dbReference>
<dbReference type="PANTHER" id="PTHR34353">
    <property type="entry name" value="CRISPR-ASSOCIATED ENDONUCLEASE CAS1 1"/>
    <property type="match status" value="1"/>
</dbReference>
<dbReference type="InterPro" id="IPR042206">
    <property type="entry name" value="CRISPR-assoc_Cas1_C"/>
</dbReference>
<dbReference type="GO" id="GO:0043571">
    <property type="term" value="P:maintenance of CRISPR repeat elements"/>
    <property type="evidence" value="ECO:0007669"/>
    <property type="project" value="UniProtKB-UniRule"/>
</dbReference>
<dbReference type="EC" id="3.1.-.-" evidence="10"/>
<dbReference type="EMBL" id="FLUO01000001">
    <property type="protein sequence ID" value="SBV97279.1"/>
    <property type="molecule type" value="Genomic_DNA"/>
</dbReference>
<evidence type="ECO:0000256" key="6">
    <source>
        <dbReference type="ARBA" id="ARBA00023118"/>
    </source>
</evidence>
<accession>A0A212JD01</accession>
<feature type="binding site" evidence="10">
    <location>
        <position position="233"/>
    </location>
    <ligand>
        <name>Mn(2+)</name>
        <dbReference type="ChEBI" id="CHEBI:29035"/>
    </ligand>
</feature>
<keyword evidence="6 10" id="KW-0051">Antiviral defense</keyword>
<dbReference type="GO" id="GO:0016787">
    <property type="term" value="F:hydrolase activity"/>
    <property type="evidence" value="ECO:0007669"/>
    <property type="project" value="UniProtKB-KW"/>
</dbReference>